<accession>W3X3F5</accession>
<dbReference type="KEGG" id="pfy:PFICI_08068"/>
<feature type="compositionally biased region" description="Polar residues" evidence="1">
    <location>
        <begin position="305"/>
        <end position="316"/>
    </location>
</feature>
<proteinExistence type="predicted"/>
<dbReference type="AlphaFoldDB" id="W3X3F5"/>
<dbReference type="Proteomes" id="UP000030651">
    <property type="component" value="Unassembled WGS sequence"/>
</dbReference>
<sequence length="398" mass="42781">MASKSTTNFRSYEAQARLLAAVIATAKPRLDYKEIARHMGSDATHSAIDHRLRPIKQLAKLQEKCVEQGKDPMNLPVEKAEIQKLFGESTPAGLEFHFREVKAIGKAQQDAVSTGGDPTQVTVGTAAKGGKQGKAKTQRSAPSTPATSRKRQAPVNGAATTGGRGRKQVKREPSLDDDIKSDIDSPEENFDELDIQQTPSKFPSRAQRNPAYTVDNSTTNSDLDSPVFHQPYAVTQAENQARAQAMYKPDDFYGKPGDAQGNNGPTPHRSIFGGGDGATWSAGPSHPVAHTTEQSEDELMEIDGSQFSAARKTTNGPPKAATAKRAAATTPKQSKKAIKEDPFEDSTTNTGDFLDLTSTPSKRGGLPLPSSAYPSADQQDDWATSFDDQGDYYGDGEV</sequence>
<dbReference type="HOGENOM" id="CLU_692806_0_0_1"/>
<feature type="compositionally biased region" description="Polar residues" evidence="1">
    <location>
        <begin position="110"/>
        <end position="123"/>
    </location>
</feature>
<reference evidence="3" key="1">
    <citation type="journal article" date="2015" name="BMC Genomics">
        <title>Genomic and transcriptomic analysis of the endophytic fungus Pestalotiopsis fici reveals its lifestyle and high potential for synthesis of natural products.</title>
        <authorList>
            <person name="Wang X."/>
            <person name="Zhang X."/>
            <person name="Liu L."/>
            <person name="Xiang M."/>
            <person name="Wang W."/>
            <person name="Sun X."/>
            <person name="Che Y."/>
            <person name="Guo L."/>
            <person name="Liu G."/>
            <person name="Guo L."/>
            <person name="Wang C."/>
            <person name="Yin W.B."/>
            <person name="Stadler M."/>
            <person name="Zhang X."/>
            <person name="Liu X."/>
        </authorList>
    </citation>
    <scope>NUCLEOTIDE SEQUENCE [LARGE SCALE GENOMIC DNA]</scope>
    <source>
        <strain evidence="3">W106-1 / CGMCC3.15140</strain>
    </source>
</reference>
<feature type="compositionally biased region" description="Basic and acidic residues" evidence="1">
    <location>
        <begin position="170"/>
        <end position="183"/>
    </location>
</feature>
<feature type="region of interest" description="Disordered" evidence="1">
    <location>
        <begin position="249"/>
        <end position="398"/>
    </location>
</feature>
<keyword evidence="3" id="KW-1185">Reference proteome</keyword>
<evidence type="ECO:0000313" key="3">
    <source>
        <dbReference type="Proteomes" id="UP000030651"/>
    </source>
</evidence>
<gene>
    <name evidence="2" type="ORF">PFICI_08068</name>
</gene>
<dbReference type="InParanoid" id="W3X3F5"/>
<dbReference type="OrthoDB" id="4828117at2759"/>
<evidence type="ECO:0000313" key="2">
    <source>
        <dbReference type="EMBL" id="ETS80539.1"/>
    </source>
</evidence>
<organism evidence="2 3">
    <name type="scientific">Pestalotiopsis fici (strain W106-1 / CGMCC3.15140)</name>
    <dbReference type="NCBI Taxonomy" id="1229662"/>
    <lineage>
        <taxon>Eukaryota</taxon>
        <taxon>Fungi</taxon>
        <taxon>Dikarya</taxon>
        <taxon>Ascomycota</taxon>
        <taxon>Pezizomycotina</taxon>
        <taxon>Sordariomycetes</taxon>
        <taxon>Xylariomycetidae</taxon>
        <taxon>Amphisphaeriales</taxon>
        <taxon>Sporocadaceae</taxon>
        <taxon>Pestalotiopsis</taxon>
    </lineage>
</organism>
<dbReference type="GeneID" id="19273081"/>
<name>W3X3F5_PESFW</name>
<dbReference type="STRING" id="1229662.W3X3F5"/>
<feature type="compositionally biased region" description="Low complexity" evidence="1">
    <location>
        <begin position="317"/>
        <end position="332"/>
    </location>
</feature>
<feature type="compositionally biased region" description="Polar residues" evidence="1">
    <location>
        <begin position="345"/>
        <end position="361"/>
    </location>
</feature>
<evidence type="ECO:0000256" key="1">
    <source>
        <dbReference type="SAM" id="MobiDB-lite"/>
    </source>
</evidence>
<dbReference type="RefSeq" id="XP_007834840.1">
    <property type="nucleotide sequence ID" value="XM_007836649.1"/>
</dbReference>
<feature type="region of interest" description="Disordered" evidence="1">
    <location>
        <begin position="109"/>
        <end position="226"/>
    </location>
</feature>
<feature type="compositionally biased region" description="Polar residues" evidence="1">
    <location>
        <begin position="214"/>
        <end position="223"/>
    </location>
</feature>
<feature type="compositionally biased region" description="Acidic residues" evidence="1">
    <location>
        <begin position="388"/>
        <end position="398"/>
    </location>
</feature>
<dbReference type="EMBL" id="KI912113">
    <property type="protein sequence ID" value="ETS80539.1"/>
    <property type="molecule type" value="Genomic_DNA"/>
</dbReference>
<feature type="compositionally biased region" description="Acidic residues" evidence="1">
    <location>
        <begin position="184"/>
        <end position="194"/>
    </location>
</feature>
<dbReference type="eggNOG" id="ENOG502R95R">
    <property type="taxonomic scope" value="Eukaryota"/>
</dbReference>
<protein>
    <submittedName>
        <fullName evidence="2">Uncharacterized protein</fullName>
    </submittedName>
</protein>